<proteinExistence type="predicted"/>
<dbReference type="NCBIfam" id="TIGR04312">
    <property type="entry name" value="choice_anch_B"/>
    <property type="match status" value="1"/>
</dbReference>
<evidence type="ECO:0000313" key="3">
    <source>
        <dbReference type="Proteomes" id="UP000700596"/>
    </source>
</evidence>
<evidence type="ECO:0008006" key="4">
    <source>
        <dbReference type="Google" id="ProtNLM"/>
    </source>
</evidence>
<keyword evidence="3" id="KW-1185">Reference proteome</keyword>
<dbReference type="InterPro" id="IPR027589">
    <property type="entry name" value="Choice_anch_B"/>
</dbReference>
<gene>
    <name evidence="2" type="ORF">B0J11DRAFT_120232</name>
</gene>
<dbReference type="OrthoDB" id="2099887at2759"/>
<dbReference type="PANTHER" id="PTHR38787:SF3">
    <property type="entry name" value="REGULATORY P DOMAIN-CONTAINING PROTEIN"/>
    <property type="match status" value="1"/>
</dbReference>
<dbReference type="AlphaFoldDB" id="A0A9P9IC97"/>
<keyword evidence="1" id="KW-0732">Signal</keyword>
<feature type="signal peptide" evidence="1">
    <location>
        <begin position="1"/>
        <end position="16"/>
    </location>
</feature>
<sequence>MFVQAAILSLAALAGAKQVAKDQVKGEQLYDSGIRHQNNIALKHETWSRQEAAGAYESAQYAELADFTECSNGTAISGKDAFKCKDIDLYHFLPHASLGSKLGFGSGSWGWTSKDGREFVAIGQRDGTAFAEVSKAGKLVYLGRLPQYSTPSEWREIRGQNDYVIIGSEAQGHGIQIFDWKKLLTIDPASPVTFSNEKDLAGHYKGLPVGRTHNVVTNPDGNFIYSVGAAPRTGPCKAGIIFIDITDVANPTSPGCASADGYVHDAQCMFYKGPDKRYEGREVCYGYNEDTLTIYDITDKKDPKILSITSYEGAAYTHQGSILDPNNQQFLLLDDEYDEYDKVGPGIPGNPITYIWDISDLTKPKQTGLYKSAARGIDHNQYVANGFAYQSNYGTGFRVLDVSSIPSDPTGAGVKEVGFFDVYPEDDNATGGGIVDFVGTWSSYALFKSGYILVNTMERGAFILKRKSG</sequence>
<dbReference type="PANTHER" id="PTHR38787">
    <property type="entry name" value="REGULATORY P DOMAIN-CONTAINING PROTEIN"/>
    <property type="match status" value="1"/>
</dbReference>
<evidence type="ECO:0000256" key="1">
    <source>
        <dbReference type="SAM" id="SignalP"/>
    </source>
</evidence>
<comment type="caution">
    <text evidence="2">The sequence shown here is derived from an EMBL/GenBank/DDBJ whole genome shotgun (WGS) entry which is preliminary data.</text>
</comment>
<dbReference type="SUPFAM" id="SSF101908">
    <property type="entry name" value="Putative isomerase YbhE"/>
    <property type="match status" value="1"/>
</dbReference>
<dbReference type="Proteomes" id="UP000700596">
    <property type="component" value="Unassembled WGS sequence"/>
</dbReference>
<dbReference type="GO" id="GO:0005576">
    <property type="term" value="C:extracellular region"/>
    <property type="evidence" value="ECO:0007669"/>
    <property type="project" value="TreeGrafter"/>
</dbReference>
<accession>A0A9P9IC97</accession>
<protein>
    <recommendedName>
        <fullName evidence="4">Regulatory P domain-containing protein</fullName>
    </recommendedName>
</protein>
<evidence type="ECO:0000313" key="2">
    <source>
        <dbReference type="EMBL" id="KAH7116253.1"/>
    </source>
</evidence>
<feature type="chain" id="PRO_5040486319" description="Regulatory P domain-containing protein" evidence="1">
    <location>
        <begin position="17"/>
        <end position="469"/>
    </location>
</feature>
<reference evidence="2" key="1">
    <citation type="journal article" date="2021" name="Nat. Commun.">
        <title>Genetic determinants of endophytism in the Arabidopsis root mycobiome.</title>
        <authorList>
            <person name="Mesny F."/>
            <person name="Miyauchi S."/>
            <person name="Thiergart T."/>
            <person name="Pickel B."/>
            <person name="Atanasova L."/>
            <person name="Karlsson M."/>
            <person name="Huettel B."/>
            <person name="Barry K.W."/>
            <person name="Haridas S."/>
            <person name="Chen C."/>
            <person name="Bauer D."/>
            <person name="Andreopoulos W."/>
            <person name="Pangilinan J."/>
            <person name="LaButti K."/>
            <person name="Riley R."/>
            <person name="Lipzen A."/>
            <person name="Clum A."/>
            <person name="Drula E."/>
            <person name="Henrissat B."/>
            <person name="Kohler A."/>
            <person name="Grigoriev I.V."/>
            <person name="Martin F.M."/>
            <person name="Hacquard S."/>
        </authorList>
    </citation>
    <scope>NUCLEOTIDE SEQUENCE</scope>
    <source>
        <strain evidence="2">MPI-CAGE-CH-0243</strain>
    </source>
</reference>
<name>A0A9P9IC97_9PLEO</name>
<organism evidence="2 3">
    <name type="scientific">Dendryphion nanum</name>
    <dbReference type="NCBI Taxonomy" id="256645"/>
    <lineage>
        <taxon>Eukaryota</taxon>
        <taxon>Fungi</taxon>
        <taxon>Dikarya</taxon>
        <taxon>Ascomycota</taxon>
        <taxon>Pezizomycotina</taxon>
        <taxon>Dothideomycetes</taxon>
        <taxon>Pleosporomycetidae</taxon>
        <taxon>Pleosporales</taxon>
        <taxon>Torulaceae</taxon>
        <taxon>Dendryphion</taxon>
    </lineage>
</organism>
<dbReference type="EMBL" id="JAGMWT010000015">
    <property type="protein sequence ID" value="KAH7116253.1"/>
    <property type="molecule type" value="Genomic_DNA"/>
</dbReference>